<proteinExistence type="inferred from homology"/>
<dbReference type="GO" id="GO:0016491">
    <property type="term" value="F:oxidoreductase activity"/>
    <property type="evidence" value="ECO:0007669"/>
    <property type="project" value="InterPro"/>
</dbReference>
<comment type="similarity">
    <text evidence="2">Belongs to the FAD-dependent oxidoreductase family.</text>
</comment>
<dbReference type="EMBL" id="FR695874">
    <property type="protein sequence ID" value="CBX30161.1"/>
    <property type="molecule type" value="Genomic_DNA"/>
</dbReference>
<dbReference type="InterPro" id="IPR041575">
    <property type="entry name" value="Rubredoxin_C"/>
</dbReference>
<evidence type="ECO:0000313" key="7">
    <source>
        <dbReference type="EMBL" id="CBX30161.1"/>
    </source>
</evidence>
<dbReference type="PRINTS" id="PR00411">
    <property type="entry name" value="PNDRDTASEI"/>
</dbReference>
<keyword evidence="3" id="KW-0285">Flavoprotein</keyword>
<feature type="domain" description="NADH-rubredoxin oxidoreductase C-terminal" evidence="6">
    <location>
        <begin position="352"/>
        <end position="414"/>
    </location>
</feature>
<name>E1YHP2_9BACT</name>
<dbReference type="Pfam" id="PF07992">
    <property type="entry name" value="Pyr_redox_2"/>
    <property type="match status" value="1"/>
</dbReference>
<gene>
    <name evidence="7" type="ORF">N47_D29700</name>
</gene>
<dbReference type="Gene3D" id="3.30.390.30">
    <property type="match status" value="1"/>
</dbReference>
<dbReference type="PANTHER" id="PTHR43429:SF3">
    <property type="entry name" value="NITRITE REDUCTASE [NAD(P)H]"/>
    <property type="match status" value="1"/>
</dbReference>
<dbReference type="InterPro" id="IPR050260">
    <property type="entry name" value="FAD-bd_OxRdtase"/>
</dbReference>
<dbReference type="SUPFAM" id="SSF51905">
    <property type="entry name" value="FAD/NAD(P)-binding domain"/>
    <property type="match status" value="1"/>
</dbReference>
<dbReference type="Pfam" id="PF18267">
    <property type="entry name" value="Rubredoxin_C"/>
    <property type="match status" value="1"/>
</dbReference>
<dbReference type="PRINTS" id="PR00368">
    <property type="entry name" value="FADPNR"/>
</dbReference>
<evidence type="ECO:0000259" key="5">
    <source>
        <dbReference type="Pfam" id="PF07992"/>
    </source>
</evidence>
<evidence type="ECO:0000256" key="1">
    <source>
        <dbReference type="ARBA" id="ARBA00001974"/>
    </source>
</evidence>
<keyword evidence="4" id="KW-0274">FAD</keyword>
<evidence type="ECO:0000256" key="3">
    <source>
        <dbReference type="ARBA" id="ARBA00022630"/>
    </source>
</evidence>
<evidence type="ECO:0000256" key="4">
    <source>
        <dbReference type="ARBA" id="ARBA00022827"/>
    </source>
</evidence>
<accession>E1YHP2</accession>
<dbReference type="AlphaFoldDB" id="E1YHP2"/>
<dbReference type="Gene3D" id="3.50.50.60">
    <property type="entry name" value="FAD/NAD(P)-binding domain"/>
    <property type="match status" value="2"/>
</dbReference>
<feature type="domain" description="FAD/NAD(P)-binding" evidence="5">
    <location>
        <begin position="28"/>
        <end position="326"/>
    </location>
</feature>
<dbReference type="InterPro" id="IPR023753">
    <property type="entry name" value="FAD/NAD-binding_dom"/>
</dbReference>
<organism evidence="7">
    <name type="scientific">uncultured Desulfobacterium sp</name>
    <dbReference type="NCBI Taxonomy" id="201089"/>
    <lineage>
        <taxon>Bacteria</taxon>
        <taxon>Pseudomonadati</taxon>
        <taxon>Thermodesulfobacteriota</taxon>
        <taxon>Desulfobacteria</taxon>
        <taxon>Desulfobacterales</taxon>
        <taxon>Desulfobacteriaceae</taxon>
        <taxon>Desulfobacterium</taxon>
        <taxon>environmental samples</taxon>
    </lineage>
</organism>
<protein>
    <recommendedName>
        <fullName evidence="8">FAD/NAD(P)-binding domain-containing protein</fullName>
    </recommendedName>
</protein>
<reference evidence="7" key="1">
    <citation type="journal article" date="2011" name="Environ. Microbiol.">
        <title>Genomic insights into the metabolic potential of the polycyclic aromatic hydrocarbon degrading sulfate-reducing Deltaproteobacterium N47.</title>
        <authorList>
            <person name="Bergmann F."/>
            <person name="Selesi D."/>
            <person name="Weinmaier T."/>
            <person name="Tischler P."/>
            <person name="Rattei T."/>
            <person name="Meckenstock R.U."/>
        </authorList>
    </citation>
    <scope>NUCLEOTIDE SEQUENCE</scope>
</reference>
<sequence length="437" mass="47537">MFHQIPEKLCRKNLQQVMEDDVTVKQTRYVIIGASAAGMSAATAIRESGSCGDITVLSMEQEMPYFRPMIPFLISGKKSETEMSLTGNGPFKEAKIQIRTGTRVTSVDTDNKTVTIGNSNSIPYDRLLIASGSNPFIPAEIKKMSAEGVYSLRTLGDAKKIAVRSSKTRRAIMLGGGLLNLKAAFALLEHGLKVSLIVYSGQVLSQLMEPDDAKLIRNALNRAGLEIITGCDIENILVDNDGVKGILLSNGKELEGEMLLIGKGVSPNVDFLDKSNISIDRGIVTDEYTAANIKDVYAAGDVALSLDSLTGKKTVSGLWTNAVEMGRCAGFNMAGKQTRYCGVAGILNATRMADVSFVSMGIVHSKGSGYETHITETEKAFRKLVFSSDGKQLVGAVFIGDIERAGLYRYLILEKRNIEKIKKQIINHQLHYGHFLQ</sequence>
<dbReference type="InterPro" id="IPR036188">
    <property type="entry name" value="FAD/NAD-bd_sf"/>
</dbReference>
<evidence type="ECO:0000259" key="6">
    <source>
        <dbReference type="Pfam" id="PF18267"/>
    </source>
</evidence>
<dbReference type="InterPro" id="IPR016156">
    <property type="entry name" value="FAD/NAD-linked_Rdtase_dimer_sf"/>
</dbReference>
<evidence type="ECO:0000256" key="2">
    <source>
        <dbReference type="ARBA" id="ARBA00006442"/>
    </source>
</evidence>
<evidence type="ECO:0008006" key="8">
    <source>
        <dbReference type="Google" id="ProtNLM"/>
    </source>
</evidence>
<comment type="cofactor">
    <cofactor evidence="1">
        <name>FAD</name>
        <dbReference type="ChEBI" id="CHEBI:57692"/>
    </cofactor>
</comment>
<dbReference type="PANTHER" id="PTHR43429">
    <property type="entry name" value="PYRIDINE NUCLEOTIDE-DISULFIDE OXIDOREDUCTASE DOMAIN-CONTAINING"/>
    <property type="match status" value="1"/>
</dbReference>